<feature type="transmembrane region" description="Helical" evidence="1">
    <location>
        <begin position="96"/>
        <end position="112"/>
    </location>
</feature>
<keyword evidence="3" id="KW-1185">Reference proteome</keyword>
<organism evidence="2 3">
    <name type="scientific">Peptoniphilus grossensis</name>
    <dbReference type="NCBI Taxonomy" id="1465756"/>
    <lineage>
        <taxon>Bacteria</taxon>
        <taxon>Bacillati</taxon>
        <taxon>Bacillota</taxon>
        <taxon>Tissierellia</taxon>
        <taxon>Tissierellales</taxon>
        <taxon>Peptoniphilaceae</taxon>
        <taxon>Peptoniphilus</taxon>
    </lineage>
</organism>
<dbReference type="EMBL" id="JARBCY010000029">
    <property type="protein sequence ID" value="MEF3317914.1"/>
    <property type="molecule type" value="Genomic_DNA"/>
</dbReference>
<dbReference type="RefSeq" id="WP_332087094.1">
    <property type="nucleotide sequence ID" value="NZ_JARBCY010000029.1"/>
</dbReference>
<keyword evidence="1" id="KW-0472">Membrane</keyword>
<evidence type="ECO:0000313" key="3">
    <source>
        <dbReference type="Proteomes" id="UP001328425"/>
    </source>
</evidence>
<protein>
    <submittedName>
        <fullName evidence="2">Uncharacterized protein</fullName>
    </submittedName>
</protein>
<comment type="caution">
    <text evidence="2">The sequence shown here is derived from an EMBL/GenBank/DDBJ whole genome shotgun (WGS) entry which is preliminary data.</text>
</comment>
<name>A0ABU7XA65_9FIRM</name>
<keyword evidence="1" id="KW-0812">Transmembrane</keyword>
<sequence length="117" mass="14373">MKKNKIEYSCLIEMKDINFNRIYVYKINKKEHYVFVYTKSILFNLFHLDDKFKTKDNEINSVASNLKFHNLYSIKFNENSRDIKIKTIINKNTIDYILYYIIAISIIFYINYRKFIR</sequence>
<proteinExistence type="predicted"/>
<evidence type="ECO:0000313" key="2">
    <source>
        <dbReference type="EMBL" id="MEF3317914.1"/>
    </source>
</evidence>
<reference evidence="2 3" key="1">
    <citation type="submission" date="2022-11" db="EMBL/GenBank/DDBJ databases">
        <title>The First Case of Preauricular Fistular Abscess Caused by Peptoniphilus grossensis.</title>
        <authorList>
            <person name="Byun J.-H."/>
        </authorList>
    </citation>
    <scope>NUCLEOTIDE SEQUENCE [LARGE SCALE GENOMIC DNA]</scope>
    <source>
        <strain evidence="2 3">GYB008</strain>
    </source>
</reference>
<accession>A0ABU7XA65</accession>
<evidence type="ECO:0000256" key="1">
    <source>
        <dbReference type="SAM" id="Phobius"/>
    </source>
</evidence>
<dbReference type="Proteomes" id="UP001328425">
    <property type="component" value="Unassembled WGS sequence"/>
</dbReference>
<gene>
    <name evidence="2" type="ORF">PV361_04265</name>
</gene>
<keyword evidence="1" id="KW-1133">Transmembrane helix</keyword>